<evidence type="ECO:0000313" key="3">
    <source>
        <dbReference type="Proteomes" id="UP000219331"/>
    </source>
</evidence>
<keyword evidence="1" id="KW-1133">Transmembrane helix</keyword>
<name>A0A285RSP9_9HYPH</name>
<gene>
    <name evidence="2" type="ORF">SAMN05421512_102450</name>
</gene>
<feature type="transmembrane region" description="Helical" evidence="1">
    <location>
        <begin position="50"/>
        <end position="71"/>
    </location>
</feature>
<organism evidence="2 3">
    <name type="scientific">Stappia indica</name>
    <dbReference type="NCBI Taxonomy" id="538381"/>
    <lineage>
        <taxon>Bacteria</taxon>
        <taxon>Pseudomonadati</taxon>
        <taxon>Pseudomonadota</taxon>
        <taxon>Alphaproteobacteria</taxon>
        <taxon>Hyphomicrobiales</taxon>
        <taxon>Stappiaceae</taxon>
        <taxon>Stappia</taxon>
    </lineage>
</organism>
<reference evidence="2 3" key="1">
    <citation type="submission" date="2017-08" db="EMBL/GenBank/DDBJ databases">
        <authorList>
            <person name="de Groot N.N."/>
        </authorList>
    </citation>
    <scope>NUCLEOTIDE SEQUENCE [LARGE SCALE GENOMIC DNA]</scope>
    <source>
        <strain evidence="2 3">USBA 352</strain>
    </source>
</reference>
<dbReference type="EMBL" id="OBML01000002">
    <property type="protein sequence ID" value="SOB97231.1"/>
    <property type="molecule type" value="Genomic_DNA"/>
</dbReference>
<keyword evidence="1" id="KW-0812">Transmembrane</keyword>
<keyword evidence="1" id="KW-0472">Membrane</keyword>
<accession>A0A285RSP9</accession>
<sequence>MKDNLYRFRRLKWGAPKKFKLLSEDLEPGLLGRAKPKTSERRARGRLSRLPLFPVLAIAIGVIGFVATLLVG</sequence>
<proteinExistence type="predicted"/>
<dbReference type="RefSeq" id="WP_097174164.1">
    <property type="nucleotide sequence ID" value="NZ_OBML01000002.1"/>
</dbReference>
<dbReference type="Proteomes" id="UP000219331">
    <property type="component" value="Unassembled WGS sequence"/>
</dbReference>
<evidence type="ECO:0000256" key="1">
    <source>
        <dbReference type="SAM" id="Phobius"/>
    </source>
</evidence>
<protein>
    <submittedName>
        <fullName evidence="2">Uncharacterized protein</fullName>
    </submittedName>
</protein>
<keyword evidence="3" id="KW-1185">Reference proteome</keyword>
<dbReference type="AlphaFoldDB" id="A0A285RSP9"/>
<evidence type="ECO:0000313" key="2">
    <source>
        <dbReference type="EMBL" id="SOB97231.1"/>
    </source>
</evidence>